<sequence>MDDIVIVAGKKKDFIDAGKASGISEGWVMCYEDYDAYLSWLGADKLRHAVAKTKVGEFIGCCMCLNMDDMAFVAMYYVRPKYRGKGIGERLFKTALPTSLMQKKNVGLHAAPKMSAVYDKVLGFSNYTAWKSDVIQLQEIDITKLKTSLKQLPFTALPKGHCCVKDVSEIQIDKLVAYDESVYKSSRVSFVQNFIAKRRDAKCQIALDEQGSIVGYGCAHLLSNGSPILCPIYCDSDDAFIALITKLLSFYSDQLKKNNNVDLRPASIKTPNITALLEGIAKVVKKGDNSPQFTKFVPDHDADKLYSVADLNVFPQIVVVNYCTDGDFVGSCMSLLFDDMAFVGLYFVLPQYRGRQIGTRLFSSVMTQSVSNANVGLHAGWFFCVAEEMHRTSSSFVALKMSPTYDRILGFSHYAEWTTDIVQISSVQLDKIKCANNTFKVENAHETPFSESFGYERSISKSSREKFFQITSVCRDDAICKAVFTEAGKIIGFGRARLSLIGSLILGPLYCDDDDIFVVLFKSLIESYPDSVWKSTNTLMRSPSAKTSRIRQLLSGAAEITEVSRLQPQFTKFVPEHDISRIYAITDLTVFV</sequence>
<dbReference type="InterPro" id="IPR016181">
    <property type="entry name" value="Acyl_CoA_acyltransferase"/>
</dbReference>
<dbReference type="CDD" id="cd04301">
    <property type="entry name" value="NAT_SF"/>
    <property type="match status" value="2"/>
</dbReference>
<evidence type="ECO:0000259" key="1">
    <source>
        <dbReference type="PROSITE" id="PS51186"/>
    </source>
</evidence>
<dbReference type="EMBL" id="UYWY01019477">
    <property type="protein sequence ID" value="VDM37655.1"/>
    <property type="molecule type" value="Genomic_DNA"/>
</dbReference>
<name>A0A183UCX2_TOXCA</name>
<dbReference type="WBParaSite" id="TCNE_0000634201-mRNA-1">
    <property type="protein sequence ID" value="TCNE_0000634201-mRNA-1"/>
    <property type="gene ID" value="TCNE_0000634201"/>
</dbReference>
<evidence type="ECO:0000313" key="4">
    <source>
        <dbReference type="WBParaSite" id="TCNE_0000634201-mRNA-1"/>
    </source>
</evidence>
<dbReference type="Pfam" id="PF00583">
    <property type="entry name" value="Acetyltransf_1"/>
    <property type="match status" value="2"/>
</dbReference>
<evidence type="ECO:0000313" key="3">
    <source>
        <dbReference type="Proteomes" id="UP000050794"/>
    </source>
</evidence>
<dbReference type="InterPro" id="IPR052729">
    <property type="entry name" value="Acyl/Acetyltrans_Enzymes"/>
</dbReference>
<dbReference type="GO" id="GO:0016747">
    <property type="term" value="F:acyltransferase activity, transferring groups other than amino-acyl groups"/>
    <property type="evidence" value="ECO:0007669"/>
    <property type="project" value="InterPro"/>
</dbReference>
<dbReference type="PANTHER" id="PTHR47237">
    <property type="entry name" value="SLL0310 PROTEIN"/>
    <property type="match status" value="1"/>
</dbReference>
<dbReference type="PANTHER" id="PTHR47237:SF1">
    <property type="entry name" value="SLL0310 PROTEIN"/>
    <property type="match status" value="1"/>
</dbReference>
<dbReference type="PROSITE" id="PS51186">
    <property type="entry name" value="GNAT"/>
    <property type="match status" value="2"/>
</dbReference>
<protein>
    <submittedName>
        <fullName evidence="4">N-acetyltransferase domain-containing protein</fullName>
    </submittedName>
</protein>
<gene>
    <name evidence="2" type="ORF">TCNE_LOCUS6342</name>
</gene>
<reference evidence="4" key="1">
    <citation type="submission" date="2016-06" db="UniProtKB">
        <authorList>
            <consortium name="WormBaseParasite"/>
        </authorList>
    </citation>
    <scope>IDENTIFICATION</scope>
</reference>
<organism evidence="3 4">
    <name type="scientific">Toxocara canis</name>
    <name type="common">Canine roundworm</name>
    <dbReference type="NCBI Taxonomy" id="6265"/>
    <lineage>
        <taxon>Eukaryota</taxon>
        <taxon>Metazoa</taxon>
        <taxon>Ecdysozoa</taxon>
        <taxon>Nematoda</taxon>
        <taxon>Chromadorea</taxon>
        <taxon>Rhabditida</taxon>
        <taxon>Spirurina</taxon>
        <taxon>Ascaridomorpha</taxon>
        <taxon>Ascaridoidea</taxon>
        <taxon>Toxocaridae</taxon>
        <taxon>Toxocara</taxon>
    </lineage>
</organism>
<accession>A0A183UCX2</accession>
<feature type="domain" description="N-acetyltransferase" evidence="1">
    <location>
        <begin position="4"/>
        <end position="147"/>
    </location>
</feature>
<dbReference type="InterPro" id="IPR000182">
    <property type="entry name" value="GNAT_dom"/>
</dbReference>
<reference evidence="2 3" key="2">
    <citation type="submission" date="2018-11" db="EMBL/GenBank/DDBJ databases">
        <authorList>
            <consortium name="Pathogen Informatics"/>
        </authorList>
    </citation>
    <scope>NUCLEOTIDE SEQUENCE [LARGE SCALE GENOMIC DNA]</scope>
</reference>
<dbReference type="AlphaFoldDB" id="A0A183UCX2"/>
<proteinExistence type="predicted"/>
<feature type="domain" description="N-acetyltransferase" evidence="1">
    <location>
        <begin position="261"/>
        <end position="430"/>
    </location>
</feature>
<keyword evidence="3" id="KW-1185">Reference proteome</keyword>
<dbReference type="Gene3D" id="3.40.630.30">
    <property type="match status" value="2"/>
</dbReference>
<dbReference type="Proteomes" id="UP000050794">
    <property type="component" value="Unassembled WGS sequence"/>
</dbReference>
<evidence type="ECO:0000313" key="2">
    <source>
        <dbReference type="EMBL" id="VDM37655.1"/>
    </source>
</evidence>
<dbReference type="SUPFAM" id="SSF55729">
    <property type="entry name" value="Acyl-CoA N-acyltransferases (Nat)"/>
    <property type="match status" value="2"/>
</dbReference>